<accession>A0ABU9BAQ5</accession>
<feature type="transmembrane region" description="Helical" evidence="1">
    <location>
        <begin position="265"/>
        <end position="282"/>
    </location>
</feature>
<dbReference type="InterPro" id="IPR037185">
    <property type="entry name" value="EmrE-like"/>
</dbReference>
<evidence type="ECO:0000313" key="4">
    <source>
        <dbReference type="Proteomes" id="UP001368500"/>
    </source>
</evidence>
<feature type="transmembrane region" description="Helical" evidence="1">
    <location>
        <begin position="97"/>
        <end position="119"/>
    </location>
</feature>
<protein>
    <submittedName>
        <fullName evidence="3">DMT family transporter</fullName>
    </submittedName>
</protein>
<evidence type="ECO:0000256" key="1">
    <source>
        <dbReference type="SAM" id="Phobius"/>
    </source>
</evidence>
<feature type="domain" description="EamA" evidence="2">
    <location>
        <begin position="159"/>
        <end position="275"/>
    </location>
</feature>
<dbReference type="PANTHER" id="PTHR22911:SF103">
    <property type="entry name" value="BLR2811 PROTEIN"/>
    <property type="match status" value="1"/>
</dbReference>
<keyword evidence="1" id="KW-0472">Membrane</keyword>
<feature type="domain" description="EamA" evidence="2">
    <location>
        <begin position="10"/>
        <end position="141"/>
    </location>
</feature>
<feature type="transmembrane region" description="Helical" evidence="1">
    <location>
        <begin position="7"/>
        <end position="24"/>
    </location>
</feature>
<dbReference type="RefSeq" id="WP_341374626.1">
    <property type="nucleotide sequence ID" value="NZ_JBBUTF010000011.1"/>
</dbReference>
<dbReference type="EMBL" id="JBBUTF010000011">
    <property type="protein sequence ID" value="MEK8026841.1"/>
    <property type="molecule type" value="Genomic_DNA"/>
</dbReference>
<sequence length="302" mass="31726">MNHALRGPGGIGFAVAAVALFAAYDNGTKLISAVVPVALVLWTRYLLQILWILARRRALAAAGAFHTRRKGLHVLRAAVLLACNVAAFFSYKHLPVAPVTAIAMLSPLLVTAVAALAFAEPVTPRQWLWIVGGLAGALMITRPDADSLSPLLLLPLAFLLTYTAFQTITSRLTRTESPDTVLVWTSGIGFAALSLLLPLSWTGWPAPRTLAILLAATLCSAVGHHLLVLAYQRTAASRVTPFIYLQLPFATLGGFLLFGEVPDGWSAAGGALIAACGVLSALEARRAPPAPATAAADGRRAA</sequence>
<dbReference type="Gene3D" id="1.10.3730.20">
    <property type="match status" value="1"/>
</dbReference>
<feature type="transmembrane region" description="Helical" evidence="1">
    <location>
        <begin position="30"/>
        <end position="53"/>
    </location>
</feature>
<dbReference type="Proteomes" id="UP001368500">
    <property type="component" value="Unassembled WGS sequence"/>
</dbReference>
<feature type="transmembrane region" description="Helical" evidence="1">
    <location>
        <begin position="126"/>
        <end position="142"/>
    </location>
</feature>
<dbReference type="SUPFAM" id="SSF103481">
    <property type="entry name" value="Multidrug resistance efflux transporter EmrE"/>
    <property type="match status" value="2"/>
</dbReference>
<dbReference type="PANTHER" id="PTHR22911">
    <property type="entry name" value="ACYL-MALONYL CONDENSING ENZYME-RELATED"/>
    <property type="match status" value="1"/>
</dbReference>
<comment type="caution">
    <text evidence="3">The sequence shown here is derived from an EMBL/GenBank/DDBJ whole genome shotgun (WGS) entry which is preliminary data.</text>
</comment>
<feature type="transmembrane region" description="Helical" evidence="1">
    <location>
        <begin position="148"/>
        <end position="169"/>
    </location>
</feature>
<keyword evidence="1" id="KW-0812">Transmembrane</keyword>
<organism evidence="3 4">
    <name type="scientific">Pseudaquabacterium rugosum</name>
    <dbReference type="NCBI Taxonomy" id="2984194"/>
    <lineage>
        <taxon>Bacteria</taxon>
        <taxon>Pseudomonadati</taxon>
        <taxon>Pseudomonadota</taxon>
        <taxon>Betaproteobacteria</taxon>
        <taxon>Burkholderiales</taxon>
        <taxon>Sphaerotilaceae</taxon>
        <taxon>Pseudaquabacterium</taxon>
    </lineage>
</organism>
<feature type="transmembrane region" description="Helical" evidence="1">
    <location>
        <begin position="181"/>
        <end position="204"/>
    </location>
</feature>
<keyword evidence="4" id="KW-1185">Reference proteome</keyword>
<name>A0ABU9BAQ5_9BURK</name>
<keyword evidence="1" id="KW-1133">Transmembrane helix</keyword>
<proteinExistence type="predicted"/>
<reference evidence="3 4" key="1">
    <citation type="submission" date="2024-04" db="EMBL/GenBank/DDBJ databases">
        <title>Novel species of the genus Ideonella isolated from streams.</title>
        <authorList>
            <person name="Lu H."/>
        </authorList>
    </citation>
    <scope>NUCLEOTIDE SEQUENCE [LARGE SCALE GENOMIC DNA]</scope>
    <source>
        <strain evidence="3 4">BYS139W</strain>
    </source>
</reference>
<evidence type="ECO:0000259" key="2">
    <source>
        <dbReference type="Pfam" id="PF00892"/>
    </source>
</evidence>
<gene>
    <name evidence="3" type="ORF">AACH11_12795</name>
</gene>
<dbReference type="InterPro" id="IPR000620">
    <property type="entry name" value="EamA_dom"/>
</dbReference>
<feature type="transmembrane region" description="Helical" evidence="1">
    <location>
        <begin position="74"/>
        <end position="91"/>
    </location>
</feature>
<evidence type="ECO:0000313" key="3">
    <source>
        <dbReference type="EMBL" id="MEK8026841.1"/>
    </source>
</evidence>
<feature type="transmembrane region" description="Helical" evidence="1">
    <location>
        <begin position="242"/>
        <end position="259"/>
    </location>
</feature>
<feature type="transmembrane region" description="Helical" evidence="1">
    <location>
        <begin position="210"/>
        <end position="230"/>
    </location>
</feature>
<dbReference type="Pfam" id="PF00892">
    <property type="entry name" value="EamA"/>
    <property type="match status" value="2"/>
</dbReference>